<dbReference type="RefSeq" id="XP_001750138.1">
    <property type="nucleotide sequence ID" value="XM_001750086.1"/>
</dbReference>
<name>A9VBP5_MONBE</name>
<dbReference type="GeneID" id="5895480"/>
<feature type="compositionally biased region" description="Acidic residues" evidence="1">
    <location>
        <begin position="67"/>
        <end position="78"/>
    </location>
</feature>
<evidence type="ECO:0000313" key="5">
    <source>
        <dbReference type="Proteomes" id="UP000001357"/>
    </source>
</evidence>
<organism evidence="4 5">
    <name type="scientific">Monosiga brevicollis</name>
    <name type="common">Choanoflagellate</name>
    <dbReference type="NCBI Taxonomy" id="81824"/>
    <lineage>
        <taxon>Eukaryota</taxon>
        <taxon>Choanoflagellata</taxon>
        <taxon>Craspedida</taxon>
        <taxon>Salpingoecidae</taxon>
        <taxon>Monosiga</taxon>
    </lineage>
</organism>
<feature type="compositionally biased region" description="Polar residues" evidence="1">
    <location>
        <begin position="49"/>
        <end position="58"/>
    </location>
</feature>
<dbReference type="Proteomes" id="UP000001357">
    <property type="component" value="Unassembled WGS sequence"/>
</dbReference>
<dbReference type="SUPFAM" id="SSF52540">
    <property type="entry name" value="P-loop containing nucleoside triphosphate hydrolases"/>
    <property type="match status" value="1"/>
</dbReference>
<feature type="region of interest" description="Disordered" evidence="1">
    <location>
        <begin position="39"/>
        <end position="111"/>
    </location>
</feature>
<dbReference type="KEGG" id="mbr:MONBRDRAFT_34426"/>
<gene>
    <name evidence="4" type="ORF">MONBRDRAFT_34426</name>
</gene>
<dbReference type="EMBL" id="CH991578">
    <property type="protein sequence ID" value="EDQ84968.1"/>
    <property type="molecule type" value="Genomic_DNA"/>
</dbReference>
<keyword evidence="5" id="KW-1185">Reference proteome</keyword>
<feature type="compositionally biased region" description="Basic and acidic residues" evidence="1">
    <location>
        <begin position="79"/>
        <end position="105"/>
    </location>
</feature>
<proteinExistence type="predicted"/>
<dbReference type="InterPro" id="IPR027417">
    <property type="entry name" value="P-loop_NTPase"/>
</dbReference>
<evidence type="ECO:0000313" key="4">
    <source>
        <dbReference type="EMBL" id="EDQ84968.1"/>
    </source>
</evidence>
<dbReference type="InParanoid" id="A9VBP5"/>
<feature type="signal peptide" evidence="3">
    <location>
        <begin position="1"/>
        <end position="16"/>
    </location>
</feature>
<feature type="transmembrane region" description="Helical" evidence="2">
    <location>
        <begin position="122"/>
        <end position="140"/>
    </location>
</feature>
<dbReference type="AlphaFoldDB" id="A9VBP5"/>
<evidence type="ECO:0000256" key="3">
    <source>
        <dbReference type="SAM" id="SignalP"/>
    </source>
</evidence>
<accession>A9VBP5</accession>
<feature type="chain" id="PRO_5002743075" evidence="3">
    <location>
        <begin position="17"/>
        <end position="713"/>
    </location>
</feature>
<evidence type="ECO:0000256" key="1">
    <source>
        <dbReference type="SAM" id="MobiDB-lite"/>
    </source>
</evidence>
<keyword evidence="2" id="KW-0812">Transmembrane</keyword>
<reference evidence="4 5" key="1">
    <citation type="journal article" date="2008" name="Nature">
        <title>The genome of the choanoflagellate Monosiga brevicollis and the origin of metazoans.</title>
        <authorList>
            <consortium name="JGI Sequencing"/>
            <person name="King N."/>
            <person name="Westbrook M.J."/>
            <person name="Young S.L."/>
            <person name="Kuo A."/>
            <person name="Abedin M."/>
            <person name="Chapman J."/>
            <person name="Fairclough S."/>
            <person name="Hellsten U."/>
            <person name="Isogai Y."/>
            <person name="Letunic I."/>
            <person name="Marr M."/>
            <person name="Pincus D."/>
            <person name="Putnam N."/>
            <person name="Rokas A."/>
            <person name="Wright K.J."/>
            <person name="Zuzow R."/>
            <person name="Dirks W."/>
            <person name="Good M."/>
            <person name="Goodstein D."/>
            <person name="Lemons D."/>
            <person name="Li W."/>
            <person name="Lyons J.B."/>
            <person name="Morris A."/>
            <person name="Nichols S."/>
            <person name="Richter D.J."/>
            <person name="Salamov A."/>
            <person name="Bork P."/>
            <person name="Lim W.A."/>
            <person name="Manning G."/>
            <person name="Miller W.T."/>
            <person name="McGinnis W."/>
            <person name="Shapiro H."/>
            <person name="Tjian R."/>
            <person name="Grigoriev I.V."/>
            <person name="Rokhsar D."/>
        </authorList>
    </citation>
    <scope>NUCLEOTIDE SEQUENCE [LARGE SCALE GENOMIC DNA]</scope>
    <source>
        <strain evidence="5">MX1 / ATCC 50154</strain>
    </source>
</reference>
<keyword evidence="3" id="KW-0732">Signal</keyword>
<sequence>MLGDLLLLSLSSLALFFPSDLRAPSAAQPWKTKIKTEYQKEPVHKKTTPKTSSCSQAARDQVKWEYEAIESDSEDDAEEHNPPPDRDLDPPVEEHQPPPDRDLAFPRRPVPPVPSRPTRRMMYVWAFVVAFFAVWWIPVAKPRGVGLVVKNPSLTSLDYPWLPSCEATPYLKKMEWLKITRPTLCQPHIIEVQHPDNGDPYTVKVHGEANGVTTQGNLLLAMLKEKGADSIVMVEKCGGKRNPFIDEPLYEDVNRLLRGRDAHFPVDVLLLGCTCPSMIATLAKARSRLSLQDCDHNRTQVFEEYAKKLLQDGGFPMASTTAHDLADVEKVDVNHLAAVATKQTEALSAPPAQAHRFNGDPEVMSYTSSRPVDALGCSADTPDCLARKNWINAAFPTYRWLIVGLHGVGKSSLARWLAYYAGVKLEKARAFSVKQGSSGGSHTPGVTAMSMDNHTRSQGFAPRVEIMDTKGVKDFTRSSLYTLMAMFLGAIRRNCGMQFPSKMEIPGFDKLPSASKILKAIDENSPTPSLEQIKVTGWDPSSPPNSDRQLPPCNVNSNTYNPPELWHRDRPTAMIFLMGYHSGAVGPEEKAYLRTMKAIYESFGGVFTLGLTSLSECPSFDPEDPSTAELCASLFADDWDVSRSDIVLLDQMTLTDEEVDRLDPETRKTYEDTGVFIQPDRIRLFAKTMQSNSQVFIDHQVDRVFAHHEAEEL</sequence>
<evidence type="ECO:0000256" key="2">
    <source>
        <dbReference type="SAM" id="Phobius"/>
    </source>
</evidence>
<feature type="region of interest" description="Disordered" evidence="1">
    <location>
        <begin position="529"/>
        <end position="551"/>
    </location>
</feature>
<protein>
    <submittedName>
        <fullName evidence="4">Uncharacterized protein</fullName>
    </submittedName>
</protein>
<keyword evidence="2" id="KW-1133">Transmembrane helix</keyword>
<keyword evidence="2" id="KW-0472">Membrane</keyword>